<dbReference type="Proteomes" id="UP000326595">
    <property type="component" value="Chromosome"/>
</dbReference>
<keyword evidence="3 6" id="KW-0812">Transmembrane</keyword>
<evidence type="ECO:0000256" key="1">
    <source>
        <dbReference type="ARBA" id="ARBA00004651"/>
    </source>
</evidence>
<dbReference type="Gene3D" id="1.20.81.30">
    <property type="entry name" value="Type II secretion system (T2SS), domain F"/>
    <property type="match status" value="1"/>
</dbReference>
<keyword evidence="4 6" id="KW-1133">Transmembrane helix</keyword>
<feature type="transmembrane region" description="Helical" evidence="6">
    <location>
        <begin position="70"/>
        <end position="88"/>
    </location>
</feature>
<dbReference type="EMBL" id="OZ024668">
    <property type="protein sequence ID" value="CAK9891471.1"/>
    <property type="molecule type" value="Genomic_DNA"/>
</dbReference>
<evidence type="ECO:0000259" key="7">
    <source>
        <dbReference type="Pfam" id="PF00482"/>
    </source>
</evidence>
<feature type="transmembrane region" description="Helical" evidence="6">
    <location>
        <begin position="94"/>
        <end position="110"/>
    </location>
</feature>
<dbReference type="PANTHER" id="PTHR35007:SF1">
    <property type="entry name" value="PILUS ASSEMBLY PROTEIN"/>
    <property type="match status" value="1"/>
</dbReference>
<dbReference type="InterPro" id="IPR018076">
    <property type="entry name" value="T2SS_GspF_dom"/>
</dbReference>
<evidence type="ECO:0000256" key="4">
    <source>
        <dbReference type="ARBA" id="ARBA00022989"/>
    </source>
</evidence>
<dbReference type="AlphaFoldDB" id="A0A5E6PGD1"/>
<feature type="transmembrane region" description="Helical" evidence="6">
    <location>
        <begin position="268"/>
        <end position="287"/>
    </location>
</feature>
<sequence>MIAAVLGLICLALLGVSVRLFYSGMRKSGEERILQRLGQVQETSALTPSSRDWLDRLLLRAGIERRNDRLLIWLVIGLLTALLCGRILGWAAGVGLVLLAPLLIWLYLGWRYRRRLLRMIEQLPVLLDHSVRSLKAGRTLNDAVLGAIDASRDPLHGALQRVRRNVQMGVSLDDAMSDLAELYEQDELRLFALGLRINHRYGGNASELLENLIKLIREREQGSRQLRAMTGETRMTATVLGLLPVAMAGYFLISNPNYLLSMWQDGNGQLLLLGAFILQVVGCLVLWRMLRSI</sequence>
<evidence type="ECO:0000256" key="3">
    <source>
        <dbReference type="ARBA" id="ARBA00022692"/>
    </source>
</evidence>
<evidence type="ECO:0000256" key="6">
    <source>
        <dbReference type="SAM" id="Phobius"/>
    </source>
</evidence>
<reference evidence="9" key="1">
    <citation type="submission" date="2019-09" db="EMBL/GenBank/DDBJ databases">
        <authorList>
            <person name="Chandra G."/>
            <person name="Truman W A."/>
        </authorList>
    </citation>
    <scope>NUCLEOTIDE SEQUENCE [LARGE SCALE GENOMIC DNA]</scope>
    <source>
        <strain evidence="9">PS652</strain>
    </source>
</reference>
<dbReference type="PANTHER" id="PTHR35007">
    <property type="entry name" value="INTEGRAL MEMBRANE PROTEIN-RELATED"/>
    <property type="match status" value="1"/>
</dbReference>
<protein>
    <recommendedName>
        <fullName evidence="7">Type II secretion system protein GspF domain-containing protein</fullName>
    </recommendedName>
</protein>
<proteinExistence type="predicted"/>
<feature type="domain" description="Type II secretion system protein GspF" evidence="7">
    <location>
        <begin position="128"/>
        <end position="252"/>
    </location>
</feature>
<feature type="transmembrane region" description="Helical" evidence="6">
    <location>
        <begin position="235"/>
        <end position="253"/>
    </location>
</feature>
<dbReference type="InterPro" id="IPR042094">
    <property type="entry name" value="T2SS_GspF_sf"/>
</dbReference>
<feature type="transmembrane region" description="Helical" evidence="6">
    <location>
        <begin position="6"/>
        <end position="22"/>
    </location>
</feature>
<comment type="subcellular location">
    <subcellularLocation>
        <location evidence="1">Cell membrane</location>
        <topology evidence="1">Multi-pass membrane protein</topology>
    </subcellularLocation>
</comment>
<dbReference type="Pfam" id="PF00482">
    <property type="entry name" value="T2SSF"/>
    <property type="match status" value="1"/>
</dbReference>
<organism evidence="9">
    <name type="scientific">Pseudomonas fluorescens</name>
    <dbReference type="NCBI Taxonomy" id="294"/>
    <lineage>
        <taxon>Bacteria</taxon>
        <taxon>Pseudomonadati</taxon>
        <taxon>Pseudomonadota</taxon>
        <taxon>Gammaproteobacteria</taxon>
        <taxon>Pseudomonadales</taxon>
        <taxon>Pseudomonadaceae</taxon>
        <taxon>Pseudomonas</taxon>
    </lineage>
</organism>
<reference evidence="8 10" key="2">
    <citation type="submission" date="2024-03" db="EMBL/GenBank/DDBJ databases">
        <authorList>
            <person name="Alaster D. Moffat"/>
            <person name="Govind Chandra"/>
            <person name="Andrew W. Truman"/>
        </authorList>
    </citation>
    <scope>NUCLEOTIDE SEQUENCE [LARGE SCALE GENOMIC DNA]</scope>
    <source>
        <strain evidence="8">PS652</strain>
    </source>
</reference>
<gene>
    <name evidence="9" type="ORF">PS652_00325</name>
    <name evidence="8" type="ORF">PS652_04332</name>
</gene>
<evidence type="ECO:0000313" key="10">
    <source>
        <dbReference type="Proteomes" id="UP000326595"/>
    </source>
</evidence>
<evidence type="ECO:0000313" key="8">
    <source>
        <dbReference type="EMBL" id="CAK9891471.1"/>
    </source>
</evidence>
<accession>A0A5E6PGD1</accession>
<evidence type="ECO:0000256" key="2">
    <source>
        <dbReference type="ARBA" id="ARBA00022475"/>
    </source>
</evidence>
<keyword evidence="2" id="KW-1003">Cell membrane</keyword>
<evidence type="ECO:0000313" key="9">
    <source>
        <dbReference type="EMBL" id="VVM41780.1"/>
    </source>
</evidence>
<evidence type="ECO:0000256" key="5">
    <source>
        <dbReference type="ARBA" id="ARBA00023136"/>
    </source>
</evidence>
<dbReference type="EMBL" id="CABVHG010000001">
    <property type="protein sequence ID" value="VVM41780.1"/>
    <property type="molecule type" value="Genomic_DNA"/>
</dbReference>
<keyword evidence="5 6" id="KW-0472">Membrane</keyword>
<dbReference type="GO" id="GO:0005886">
    <property type="term" value="C:plasma membrane"/>
    <property type="evidence" value="ECO:0007669"/>
    <property type="project" value="UniProtKB-SubCell"/>
</dbReference>
<name>A0A5E6PGD1_PSEFL</name>
<dbReference type="RefSeq" id="WP_038997354.1">
    <property type="nucleotide sequence ID" value="NZ_OZ024668.1"/>
</dbReference>